<dbReference type="Gene3D" id="3.30.70.890">
    <property type="entry name" value="GHMP kinase, C-terminal domain"/>
    <property type="match status" value="1"/>
</dbReference>
<evidence type="ECO:0000313" key="3">
    <source>
        <dbReference type="EMBL" id="MPN42868.1"/>
    </source>
</evidence>
<dbReference type="EMBL" id="VSSQ01100882">
    <property type="protein sequence ID" value="MPN42868.1"/>
    <property type="molecule type" value="Genomic_DNA"/>
</dbReference>
<proteinExistence type="predicted"/>
<dbReference type="PANTHER" id="PTHR43527:SF2">
    <property type="entry name" value="4-DIPHOSPHOCYTIDYL-2-C-METHYL-D-ERYTHRITOL KINASE, CHLOROPLASTIC"/>
    <property type="match status" value="1"/>
</dbReference>
<feature type="domain" description="GHMP kinase C-terminal" evidence="2">
    <location>
        <begin position="26"/>
        <end position="103"/>
    </location>
</feature>
<sequence>MSVSTAWVYQNYRAQAVASHPDTDGMLQCLQAQDLAGIAAKLCNVLESVTIPAHPEIGQIKTWMCEYGAMASLMSGSGPTVFGLTGDREKAGFIANQLKKKLSHAQIIVAKTVTEMRGENGAKIIAD</sequence>
<dbReference type="EC" id="2.7.1.148" evidence="3"/>
<keyword evidence="3" id="KW-0808">Transferase</keyword>
<dbReference type="InterPro" id="IPR013750">
    <property type="entry name" value="GHMP_kinase_C_dom"/>
</dbReference>
<keyword evidence="1" id="KW-0547">Nucleotide-binding</keyword>
<comment type="caution">
    <text evidence="3">The sequence shown here is derived from an EMBL/GenBank/DDBJ whole genome shotgun (WGS) entry which is preliminary data.</text>
</comment>
<dbReference type="PANTHER" id="PTHR43527">
    <property type="entry name" value="4-DIPHOSPHOCYTIDYL-2-C-METHYL-D-ERYTHRITOL KINASE, CHLOROPLASTIC"/>
    <property type="match status" value="1"/>
</dbReference>
<dbReference type="GO" id="GO:0050515">
    <property type="term" value="F:4-(cytidine 5'-diphospho)-2-C-methyl-D-erythritol kinase activity"/>
    <property type="evidence" value="ECO:0007669"/>
    <property type="project" value="UniProtKB-EC"/>
</dbReference>
<dbReference type="Pfam" id="PF08544">
    <property type="entry name" value="GHMP_kinases_C"/>
    <property type="match status" value="1"/>
</dbReference>
<protein>
    <submittedName>
        <fullName evidence="3">4-diphosphocytidyl-2-C-methyl-D-erythritol kinase</fullName>
        <ecNumber evidence="3">2.7.1.148</ecNumber>
    </submittedName>
</protein>
<keyword evidence="3" id="KW-0418">Kinase</keyword>
<dbReference type="AlphaFoldDB" id="A0A645HV17"/>
<evidence type="ECO:0000256" key="1">
    <source>
        <dbReference type="ARBA" id="ARBA00022741"/>
    </source>
</evidence>
<reference evidence="3" key="1">
    <citation type="submission" date="2019-08" db="EMBL/GenBank/DDBJ databases">
        <authorList>
            <person name="Kucharzyk K."/>
            <person name="Murdoch R.W."/>
            <person name="Higgins S."/>
            <person name="Loffler F."/>
        </authorList>
    </citation>
    <scope>NUCLEOTIDE SEQUENCE</scope>
</reference>
<gene>
    <name evidence="3" type="primary">ispE_44</name>
    <name evidence="3" type="ORF">SDC9_190426</name>
</gene>
<dbReference type="SUPFAM" id="SSF55060">
    <property type="entry name" value="GHMP Kinase, C-terminal domain"/>
    <property type="match status" value="1"/>
</dbReference>
<evidence type="ECO:0000259" key="2">
    <source>
        <dbReference type="Pfam" id="PF08544"/>
    </source>
</evidence>
<dbReference type="InterPro" id="IPR036554">
    <property type="entry name" value="GHMP_kinase_C_sf"/>
</dbReference>
<name>A0A645HV17_9ZZZZ</name>
<dbReference type="GO" id="GO:0000166">
    <property type="term" value="F:nucleotide binding"/>
    <property type="evidence" value="ECO:0007669"/>
    <property type="project" value="UniProtKB-KW"/>
</dbReference>
<accession>A0A645HV17</accession>
<organism evidence="3">
    <name type="scientific">bioreactor metagenome</name>
    <dbReference type="NCBI Taxonomy" id="1076179"/>
    <lineage>
        <taxon>unclassified sequences</taxon>
        <taxon>metagenomes</taxon>
        <taxon>ecological metagenomes</taxon>
    </lineage>
</organism>